<dbReference type="STRING" id="430453.SAMN04487962_10368"/>
<evidence type="ECO:0000256" key="1">
    <source>
        <dbReference type="SAM" id="Phobius"/>
    </source>
</evidence>
<gene>
    <name evidence="2" type="ORF">SAMN04487962_10368</name>
</gene>
<keyword evidence="1" id="KW-0812">Transmembrane</keyword>
<accession>A0A1I0AQB3</accession>
<evidence type="ECO:0000313" key="3">
    <source>
        <dbReference type="Proteomes" id="UP000198762"/>
    </source>
</evidence>
<proteinExistence type="predicted"/>
<sequence>MGVAWQSGSLIPAFLALALLLAAVIAFCEDRDNIFTVEATTETLSLVTSDEVFSQWFVGGGRLMTDPLASSDDSVLLPADTYLNISRGTEVTVQRHGIQALRIKLQNPSGPLGTLNSVEPLDTTLGSWAVVVTKPELTPMILPFRGVLTVGDDVTSQVDSILLSGSISVLEQQWVRNTRYVAGNTVLDPGDRIRFWDEADGQEPGQAVVEGFIRVEPANQERFTEAVNAMQLIAHGAASYVQIERLGSTGYQVHAHRWARFLYDPSLAFLAALGALLFAALEIYSKSREIGMHLRERRDG</sequence>
<dbReference type="AlphaFoldDB" id="A0A1I0AQB3"/>
<name>A0A1I0AQB3_9GAMM</name>
<keyword evidence="1" id="KW-1133">Transmembrane helix</keyword>
<evidence type="ECO:0000313" key="2">
    <source>
        <dbReference type="EMBL" id="SES96611.1"/>
    </source>
</evidence>
<protein>
    <submittedName>
        <fullName evidence="2">Uncharacterized protein</fullName>
    </submittedName>
</protein>
<feature type="transmembrane region" description="Helical" evidence="1">
    <location>
        <begin position="267"/>
        <end position="285"/>
    </location>
</feature>
<reference evidence="3" key="1">
    <citation type="submission" date="2016-10" db="EMBL/GenBank/DDBJ databases">
        <authorList>
            <person name="Varghese N."/>
            <person name="Submissions S."/>
        </authorList>
    </citation>
    <scope>NUCLEOTIDE SEQUENCE [LARGE SCALE GENOMIC DNA]</scope>
    <source>
        <strain evidence="3">CGMCC 1.6489</strain>
    </source>
</reference>
<keyword evidence="3" id="KW-1185">Reference proteome</keyword>
<organism evidence="2 3">
    <name type="scientific">Marinobacter segnicrescens</name>
    <dbReference type="NCBI Taxonomy" id="430453"/>
    <lineage>
        <taxon>Bacteria</taxon>
        <taxon>Pseudomonadati</taxon>
        <taxon>Pseudomonadota</taxon>
        <taxon>Gammaproteobacteria</taxon>
        <taxon>Pseudomonadales</taxon>
        <taxon>Marinobacteraceae</taxon>
        <taxon>Marinobacter</taxon>
    </lineage>
</organism>
<dbReference type="EMBL" id="FOHZ01000003">
    <property type="protein sequence ID" value="SES96611.1"/>
    <property type="molecule type" value="Genomic_DNA"/>
</dbReference>
<keyword evidence="1" id="KW-0472">Membrane</keyword>
<dbReference type="Proteomes" id="UP000198762">
    <property type="component" value="Unassembled WGS sequence"/>
</dbReference>